<dbReference type="PROSITE" id="PS00028">
    <property type="entry name" value="ZINC_FINGER_C2H2_1"/>
    <property type="match status" value="1"/>
</dbReference>
<reference evidence="12 13" key="1">
    <citation type="submission" date="2016-07" db="EMBL/GenBank/DDBJ databases">
        <title>Pervasive Adenine N6-methylation of Active Genes in Fungi.</title>
        <authorList>
            <consortium name="DOE Joint Genome Institute"/>
            <person name="Mondo S.J."/>
            <person name="Dannebaum R.O."/>
            <person name="Kuo R.C."/>
            <person name="Labutti K."/>
            <person name="Haridas S."/>
            <person name="Kuo A."/>
            <person name="Salamov A."/>
            <person name="Ahrendt S.R."/>
            <person name="Lipzen A."/>
            <person name="Sullivan W."/>
            <person name="Andreopoulos W.B."/>
            <person name="Clum A."/>
            <person name="Lindquist E."/>
            <person name="Daum C."/>
            <person name="Ramamoorthy G.K."/>
            <person name="Gryganskyi A."/>
            <person name="Culley D."/>
            <person name="Magnuson J.K."/>
            <person name="James T.Y."/>
            <person name="O'Malley M.A."/>
            <person name="Stajich J.E."/>
            <person name="Spatafora J.W."/>
            <person name="Visel A."/>
            <person name="Grigoriev I.V."/>
        </authorList>
    </citation>
    <scope>NUCLEOTIDE SEQUENCE [LARGE SCALE GENOMIC DNA]</scope>
    <source>
        <strain evidence="12 13">NRRL 1336</strain>
    </source>
</reference>
<dbReference type="InterPro" id="IPR013087">
    <property type="entry name" value="Znf_C2H2_type"/>
</dbReference>
<comment type="subcellular location">
    <subcellularLocation>
        <location evidence="1">Nucleus</location>
    </subcellularLocation>
</comment>
<evidence type="ECO:0000256" key="7">
    <source>
        <dbReference type="ARBA" id="ARBA00023163"/>
    </source>
</evidence>
<feature type="domain" description="C2H2-type" evidence="11">
    <location>
        <begin position="30"/>
        <end position="50"/>
    </location>
</feature>
<name>A0A1X2IUH5_9FUNG</name>
<evidence type="ECO:0000256" key="1">
    <source>
        <dbReference type="ARBA" id="ARBA00004123"/>
    </source>
</evidence>
<protein>
    <recommendedName>
        <fullName evidence="11">C2H2-type domain-containing protein</fullName>
    </recommendedName>
</protein>
<dbReference type="GO" id="GO:0000978">
    <property type="term" value="F:RNA polymerase II cis-regulatory region sequence-specific DNA binding"/>
    <property type="evidence" value="ECO:0007669"/>
    <property type="project" value="TreeGrafter"/>
</dbReference>
<dbReference type="GO" id="GO:0005634">
    <property type="term" value="C:nucleus"/>
    <property type="evidence" value="ECO:0007669"/>
    <property type="project" value="UniProtKB-SubCell"/>
</dbReference>
<keyword evidence="6" id="KW-0805">Transcription regulation</keyword>
<organism evidence="12 13">
    <name type="scientific">Absidia repens</name>
    <dbReference type="NCBI Taxonomy" id="90262"/>
    <lineage>
        <taxon>Eukaryota</taxon>
        <taxon>Fungi</taxon>
        <taxon>Fungi incertae sedis</taxon>
        <taxon>Mucoromycota</taxon>
        <taxon>Mucoromycotina</taxon>
        <taxon>Mucoromycetes</taxon>
        <taxon>Mucorales</taxon>
        <taxon>Cunninghamellaceae</taxon>
        <taxon>Absidia</taxon>
    </lineage>
</organism>
<dbReference type="FunFam" id="3.30.160.60:FF:000425">
    <property type="entry name" value="PLAG1 like zinc finger 1"/>
    <property type="match status" value="1"/>
</dbReference>
<evidence type="ECO:0000313" key="12">
    <source>
        <dbReference type="EMBL" id="ORZ22420.1"/>
    </source>
</evidence>
<evidence type="ECO:0000256" key="2">
    <source>
        <dbReference type="ARBA" id="ARBA00022723"/>
    </source>
</evidence>
<keyword evidence="13" id="KW-1185">Reference proteome</keyword>
<dbReference type="FunFam" id="3.30.160.60:FF:000176">
    <property type="entry name" value="zinc finger protein 70"/>
    <property type="match status" value="1"/>
</dbReference>
<dbReference type="SUPFAM" id="SSF57667">
    <property type="entry name" value="beta-beta-alpha zinc fingers"/>
    <property type="match status" value="1"/>
</dbReference>
<evidence type="ECO:0000256" key="9">
    <source>
        <dbReference type="ARBA" id="ARBA00038474"/>
    </source>
</evidence>
<proteinExistence type="inferred from homology"/>
<dbReference type="GO" id="GO:0008270">
    <property type="term" value="F:zinc ion binding"/>
    <property type="evidence" value="ECO:0007669"/>
    <property type="project" value="UniProtKB-KW"/>
</dbReference>
<evidence type="ECO:0000259" key="11">
    <source>
        <dbReference type="PROSITE" id="PS50157"/>
    </source>
</evidence>
<dbReference type="PANTHER" id="PTHR23233">
    <property type="entry name" value="SAL-LIKE PROTEIN"/>
    <property type="match status" value="1"/>
</dbReference>
<feature type="domain" description="C2H2-type" evidence="11">
    <location>
        <begin position="2"/>
        <end position="29"/>
    </location>
</feature>
<dbReference type="InterPro" id="IPR036236">
    <property type="entry name" value="Znf_C2H2_sf"/>
</dbReference>
<keyword evidence="4 10" id="KW-0863">Zinc-finger</keyword>
<keyword evidence="7" id="KW-0804">Transcription</keyword>
<evidence type="ECO:0000313" key="13">
    <source>
        <dbReference type="Proteomes" id="UP000193560"/>
    </source>
</evidence>
<dbReference type="SMART" id="SM00355">
    <property type="entry name" value="ZnF_C2H2"/>
    <property type="match status" value="2"/>
</dbReference>
<dbReference type="InterPro" id="IPR051565">
    <property type="entry name" value="Sal_C2H2-zinc-finger"/>
</dbReference>
<dbReference type="Gene3D" id="3.30.160.60">
    <property type="entry name" value="Classic Zinc Finger"/>
    <property type="match status" value="2"/>
</dbReference>
<evidence type="ECO:0000256" key="4">
    <source>
        <dbReference type="ARBA" id="ARBA00022771"/>
    </source>
</evidence>
<dbReference type="Proteomes" id="UP000193560">
    <property type="component" value="Unassembled WGS sequence"/>
</dbReference>
<feature type="non-terminal residue" evidence="12">
    <location>
        <position position="1"/>
    </location>
</feature>
<evidence type="ECO:0000256" key="8">
    <source>
        <dbReference type="ARBA" id="ARBA00023242"/>
    </source>
</evidence>
<keyword evidence="2" id="KW-0479">Metal-binding</keyword>
<dbReference type="Pfam" id="PF00096">
    <property type="entry name" value="zf-C2H2"/>
    <property type="match status" value="2"/>
</dbReference>
<dbReference type="PROSITE" id="PS50157">
    <property type="entry name" value="ZINC_FINGER_C2H2_2"/>
    <property type="match status" value="2"/>
</dbReference>
<keyword evidence="8" id="KW-0539">Nucleus</keyword>
<sequence length="50" mass="6027">RYLCPFCQKAFSRPSSLRIHTYSHTKEKPFACPECPRQFSVQSNMRRHLR</sequence>
<evidence type="ECO:0000256" key="6">
    <source>
        <dbReference type="ARBA" id="ARBA00023015"/>
    </source>
</evidence>
<dbReference type="AlphaFoldDB" id="A0A1X2IUH5"/>
<evidence type="ECO:0000256" key="5">
    <source>
        <dbReference type="ARBA" id="ARBA00022833"/>
    </source>
</evidence>
<dbReference type="STRING" id="90262.A0A1X2IUH5"/>
<dbReference type="GO" id="GO:0000981">
    <property type="term" value="F:DNA-binding transcription factor activity, RNA polymerase II-specific"/>
    <property type="evidence" value="ECO:0007669"/>
    <property type="project" value="TreeGrafter"/>
</dbReference>
<keyword evidence="5" id="KW-0862">Zinc</keyword>
<dbReference type="PANTHER" id="PTHR23233:SF88">
    <property type="entry name" value="ZINC FINGER PROTEIN 721 ISOFORM X5"/>
    <property type="match status" value="1"/>
</dbReference>
<gene>
    <name evidence="12" type="ORF">BCR42DRAFT_288225</name>
</gene>
<feature type="non-terminal residue" evidence="12">
    <location>
        <position position="50"/>
    </location>
</feature>
<dbReference type="OrthoDB" id="6077919at2759"/>
<accession>A0A1X2IUH5</accession>
<comment type="caution">
    <text evidence="12">The sequence shown here is derived from an EMBL/GenBank/DDBJ whole genome shotgun (WGS) entry which is preliminary data.</text>
</comment>
<comment type="similarity">
    <text evidence="9">Belongs to the sal C2H2-type zinc-finger protein family.</text>
</comment>
<evidence type="ECO:0000256" key="3">
    <source>
        <dbReference type="ARBA" id="ARBA00022737"/>
    </source>
</evidence>
<dbReference type="EMBL" id="MCGE01000004">
    <property type="protein sequence ID" value="ORZ22420.1"/>
    <property type="molecule type" value="Genomic_DNA"/>
</dbReference>
<keyword evidence="3" id="KW-0677">Repeat</keyword>
<evidence type="ECO:0000256" key="10">
    <source>
        <dbReference type="PROSITE-ProRule" id="PRU00042"/>
    </source>
</evidence>